<dbReference type="Proteomes" id="UP000184164">
    <property type="component" value="Unassembled WGS sequence"/>
</dbReference>
<evidence type="ECO:0000259" key="2">
    <source>
        <dbReference type="Pfam" id="PF06452"/>
    </source>
</evidence>
<evidence type="ECO:0000256" key="1">
    <source>
        <dbReference type="SAM" id="SignalP"/>
    </source>
</evidence>
<dbReference type="CDD" id="cd09620">
    <property type="entry name" value="CBM9_like_3"/>
    <property type="match status" value="1"/>
</dbReference>
<dbReference type="RefSeq" id="WP_072999690.1">
    <property type="nucleotide sequence ID" value="NZ_FQUM01000002.1"/>
</dbReference>
<name>A0A1M4WL06_9BACT</name>
<dbReference type="InterPro" id="IPR010502">
    <property type="entry name" value="Carb-bd_dom_fam9"/>
</dbReference>
<dbReference type="STRING" id="1484053.SAMN05444274_102477"/>
<gene>
    <name evidence="3" type="ORF">SAMN05444274_102477</name>
</gene>
<dbReference type="Pfam" id="PF06452">
    <property type="entry name" value="CBM9_1"/>
    <property type="match status" value="1"/>
</dbReference>
<dbReference type="SUPFAM" id="SSF49344">
    <property type="entry name" value="CBD9-like"/>
    <property type="match status" value="1"/>
</dbReference>
<sequence length="237" mass="27999">MKKLFWGLFFLITVNFAFAQGKEYHCYYIQEKIEIDGQPLEKFWQNVKPVYFISNTEGEACATTFFKAAWDDKYLYFYIWMEDDDIRCTMTERDAHLWHEEVVEIFIDADCNPKTYYEFEWNALNTLLDLYVLNPGYSRDKITQWWDWNCLGIKSETYVEGTIQNSNDIDKGWGIEIAIPFDQIESAPNIPPQSGDVWRVDLTRREGSENAGDLKKSSWLPPSCHFPLSYGDFIFKK</sequence>
<reference evidence="3 4" key="1">
    <citation type="submission" date="2016-11" db="EMBL/GenBank/DDBJ databases">
        <authorList>
            <person name="Jaros S."/>
            <person name="Januszkiewicz K."/>
            <person name="Wedrychowicz H."/>
        </authorList>
    </citation>
    <scope>NUCLEOTIDE SEQUENCE [LARGE SCALE GENOMIC DNA]</scope>
    <source>
        <strain evidence="3 4">DSM 26910</strain>
    </source>
</reference>
<dbReference type="EMBL" id="FQUM01000002">
    <property type="protein sequence ID" value="SHE81840.1"/>
    <property type="molecule type" value="Genomic_DNA"/>
</dbReference>
<keyword evidence="4" id="KW-1185">Reference proteome</keyword>
<proteinExistence type="predicted"/>
<dbReference type="GO" id="GO:0016052">
    <property type="term" value="P:carbohydrate catabolic process"/>
    <property type="evidence" value="ECO:0007669"/>
    <property type="project" value="InterPro"/>
</dbReference>
<organism evidence="3 4">
    <name type="scientific">Mariniphaga anaerophila</name>
    <dbReference type="NCBI Taxonomy" id="1484053"/>
    <lineage>
        <taxon>Bacteria</taxon>
        <taxon>Pseudomonadati</taxon>
        <taxon>Bacteroidota</taxon>
        <taxon>Bacteroidia</taxon>
        <taxon>Marinilabiliales</taxon>
        <taxon>Prolixibacteraceae</taxon>
        <taxon>Mariniphaga</taxon>
    </lineage>
</organism>
<feature type="chain" id="PRO_5012228834" evidence="1">
    <location>
        <begin position="20"/>
        <end position="237"/>
    </location>
</feature>
<protein>
    <submittedName>
        <fullName evidence="3">Carbohydrate family 9 binding domain-like</fullName>
    </submittedName>
</protein>
<dbReference type="GO" id="GO:0030246">
    <property type="term" value="F:carbohydrate binding"/>
    <property type="evidence" value="ECO:0007669"/>
    <property type="project" value="InterPro"/>
</dbReference>
<dbReference type="PANTHER" id="PTHR35532:SF5">
    <property type="entry name" value="CARBOHYDRATE-BINDING DOMAIN-CONTAINING PROTEIN"/>
    <property type="match status" value="1"/>
</dbReference>
<evidence type="ECO:0000313" key="3">
    <source>
        <dbReference type="EMBL" id="SHE81840.1"/>
    </source>
</evidence>
<evidence type="ECO:0000313" key="4">
    <source>
        <dbReference type="Proteomes" id="UP000184164"/>
    </source>
</evidence>
<dbReference type="PANTHER" id="PTHR35532">
    <property type="entry name" value="SIMILAR TO POLYHYDROXYALKANOATE DEPOLYMERASE"/>
    <property type="match status" value="1"/>
</dbReference>
<dbReference type="Gene3D" id="2.60.40.1190">
    <property type="match status" value="1"/>
</dbReference>
<accession>A0A1M4WL06</accession>
<dbReference type="GO" id="GO:0004553">
    <property type="term" value="F:hydrolase activity, hydrolyzing O-glycosyl compounds"/>
    <property type="evidence" value="ECO:0007669"/>
    <property type="project" value="InterPro"/>
</dbReference>
<feature type="domain" description="Carbohydrate-binding" evidence="2">
    <location>
        <begin position="35"/>
        <end position="184"/>
    </location>
</feature>
<feature type="signal peptide" evidence="1">
    <location>
        <begin position="1"/>
        <end position="19"/>
    </location>
</feature>
<keyword evidence="1" id="KW-0732">Signal</keyword>
<dbReference type="OrthoDB" id="9786766at2"/>
<dbReference type="AlphaFoldDB" id="A0A1M4WL06"/>